<evidence type="ECO:0000313" key="2">
    <source>
        <dbReference type="Proteomes" id="UP000887565"/>
    </source>
</evidence>
<feature type="domain" description="MCM3-like winged helix" evidence="1">
    <location>
        <begin position="20"/>
        <end position="85"/>
    </location>
</feature>
<name>A0A915L8X4_ROMCU</name>
<dbReference type="AlphaFoldDB" id="A0A915L8X4"/>
<dbReference type="WBParaSite" id="nRc.2.0.1.t47575-RA">
    <property type="protein sequence ID" value="nRc.2.0.1.t47575-RA"/>
    <property type="gene ID" value="nRc.2.0.1.g47575"/>
</dbReference>
<evidence type="ECO:0000313" key="3">
    <source>
        <dbReference type="WBParaSite" id="nRc.2.0.1.t47575-RA"/>
    </source>
</evidence>
<reference evidence="3" key="1">
    <citation type="submission" date="2022-11" db="UniProtKB">
        <authorList>
            <consortium name="WormBaseParasite"/>
        </authorList>
    </citation>
    <scope>IDENTIFICATION</scope>
</reference>
<dbReference type="InterPro" id="IPR056575">
    <property type="entry name" value="WH_MCM3_C"/>
</dbReference>
<evidence type="ECO:0000259" key="1">
    <source>
        <dbReference type="Pfam" id="PF23191"/>
    </source>
</evidence>
<organism evidence="2 3">
    <name type="scientific">Romanomermis culicivorax</name>
    <name type="common">Nematode worm</name>
    <dbReference type="NCBI Taxonomy" id="13658"/>
    <lineage>
        <taxon>Eukaryota</taxon>
        <taxon>Metazoa</taxon>
        <taxon>Ecdysozoa</taxon>
        <taxon>Nematoda</taxon>
        <taxon>Enoplea</taxon>
        <taxon>Dorylaimia</taxon>
        <taxon>Mermithida</taxon>
        <taxon>Mermithoidea</taxon>
        <taxon>Mermithidae</taxon>
        <taxon>Romanomermis</taxon>
    </lineage>
</organism>
<sequence>MYVEFISTRNSLFQAQVRWFDVFKKCLRKIFDEKRVERLPLEEVKADMDKIPGVKTFSEGEMTAALERMSDENNVMVSDDVIYLI</sequence>
<protein>
    <recommendedName>
        <fullName evidence="1">MCM3-like winged helix domain-containing protein</fullName>
    </recommendedName>
</protein>
<accession>A0A915L8X4</accession>
<keyword evidence="2" id="KW-1185">Reference proteome</keyword>
<dbReference type="Pfam" id="PF23191">
    <property type="entry name" value="WHD_MCM3_C"/>
    <property type="match status" value="1"/>
</dbReference>
<proteinExistence type="predicted"/>
<dbReference type="Proteomes" id="UP000887565">
    <property type="component" value="Unplaced"/>
</dbReference>